<dbReference type="InterPro" id="IPR002545">
    <property type="entry name" value="CheW-lke_dom"/>
</dbReference>
<feature type="modified residue" description="Phosphohistidine" evidence="7">
    <location>
        <position position="48"/>
    </location>
</feature>
<evidence type="ECO:0000313" key="15">
    <source>
        <dbReference type="Proteomes" id="UP000248857"/>
    </source>
</evidence>
<dbReference type="GO" id="GO:0006935">
    <property type="term" value="P:chemotaxis"/>
    <property type="evidence" value="ECO:0007669"/>
    <property type="project" value="InterPro"/>
</dbReference>
<feature type="domain" description="Histidine kinase" evidence="10">
    <location>
        <begin position="287"/>
        <end position="530"/>
    </location>
</feature>
<dbReference type="InterPro" id="IPR008207">
    <property type="entry name" value="Sig_transdc_His_kin_Hpt_dom"/>
</dbReference>
<dbReference type="PROSITE" id="PS50894">
    <property type="entry name" value="HPT"/>
    <property type="match status" value="1"/>
</dbReference>
<sequence length="802" mass="88376">MFIEDEELRALYRDASREHLDKLENGVLHLEKHPDDASQLQELLREAHSLKGDSRMLGVQDAETLMHQIEELLIAVEKGEQTVSAEFFDRIYKGLDALKKVAHEAVTNEPSGVNTLHVLAQLMGVDDVPESFVDEPAISENTGADIFDFDEEQDLILSEPDESASEQPFVAAGLDLSMLDPELAAELSGIAPKNSNSHTQPVSKAESPEPPSLPTEPEKPEESYQIDTVRVAAPKLDQLMTQASELAVTKLRIARRMDDMTEILNLWEVWSRGNTEQRTALDTLAQQVDPDLLAPLQKSHQQHEHHLDLLGDLLQQLRSTASADTARLETVSNELESGILKLRMLPLSSVFNLFPRLVRDLSKEQGKEIDFVIEGGDTLADKRILEEMKAPLTHLIRNAIDHGIESLGDRLAADKPSQATLRLRGYQMGSSICIELVDDGRGLDLGKIKRTAIRRGLHSEAELERMSMEQIQSLIFEPGFSTRTTVTELSGRGVGLDVVRANVERLKGSIQVTSTPEQGCTFRFILGTNLNTTYALIVTVAQTSYAIPVESVNTMIRIQRQDIFTIDGSPTITFQDSPLSLAWLSDLLELPTASAGSSSSATHLPCVVLKVGSEQLGLLVDDLLEQQDIVLKPQSKLLKRIRNITGATILGNGEICMVLNPQDLIRSVGGNAILPAARMEITKPKVLLVEDSIPIRTQVSRILKGAGYDVTAAVDGLDGFEKLSLDTFDAVVSDIEMPNLTGLELTSRIRQQDEYEELPIVLVSTLAKDEDRRRGADAGASAYISKGDFDQTLLLDTLRRLI</sequence>
<evidence type="ECO:0000259" key="10">
    <source>
        <dbReference type="PROSITE" id="PS50109"/>
    </source>
</evidence>
<dbReference type="Pfam" id="PF01627">
    <property type="entry name" value="Hpt"/>
    <property type="match status" value="1"/>
</dbReference>
<dbReference type="PROSITE" id="PS50109">
    <property type="entry name" value="HIS_KIN"/>
    <property type="match status" value="1"/>
</dbReference>
<evidence type="ECO:0000256" key="8">
    <source>
        <dbReference type="PROSITE-ProRule" id="PRU00169"/>
    </source>
</evidence>
<dbReference type="SUPFAM" id="SSF52172">
    <property type="entry name" value="CheY-like"/>
    <property type="match status" value="1"/>
</dbReference>
<dbReference type="SMART" id="SM00260">
    <property type="entry name" value="CheW"/>
    <property type="match status" value="1"/>
</dbReference>
<dbReference type="InterPro" id="IPR004105">
    <property type="entry name" value="CheA-like_dim"/>
</dbReference>
<evidence type="ECO:0000256" key="9">
    <source>
        <dbReference type="SAM" id="MobiDB-lite"/>
    </source>
</evidence>
<dbReference type="SMART" id="SM00073">
    <property type="entry name" value="HPT"/>
    <property type="match status" value="1"/>
</dbReference>
<dbReference type="GO" id="GO:0005737">
    <property type="term" value="C:cytoplasm"/>
    <property type="evidence" value="ECO:0007669"/>
    <property type="project" value="InterPro"/>
</dbReference>
<dbReference type="GO" id="GO:0000155">
    <property type="term" value="F:phosphorelay sensor kinase activity"/>
    <property type="evidence" value="ECO:0007669"/>
    <property type="project" value="InterPro"/>
</dbReference>
<dbReference type="InterPro" id="IPR001789">
    <property type="entry name" value="Sig_transdc_resp-reg_receiver"/>
</dbReference>
<dbReference type="InterPro" id="IPR037006">
    <property type="entry name" value="CheA-like_homodim_sf"/>
</dbReference>
<feature type="modified residue" description="4-aspartylphosphate" evidence="8">
    <location>
        <position position="734"/>
    </location>
</feature>
<dbReference type="CDD" id="cd00088">
    <property type="entry name" value="HPT"/>
    <property type="match status" value="1"/>
</dbReference>
<evidence type="ECO:0000259" key="11">
    <source>
        <dbReference type="PROSITE" id="PS50110"/>
    </source>
</evidence>
<feature type="domain" description="HPt" evidence="13">
    <location>
        <begin position="1"/>
        <end position="105"/>
    </location>
</feature>
<name>A0A2W1JJU7_9CYAN</name>
<reference evidence="14 15" key="1">
    <citation type="journal article" date="2018" name="Sci. Rep.">
        <title>A novel species of the marine cyanobacterium Acaryochloris with a unique pigment content and lifestyle.</title>
        <authorList>
            <person name="Partensky F."/>
            <person name="Six C."/>
            <person name="Ratin M."/>
            <person name="Garczarek L."/>
            <person name="Vaulot D."/>
            <person name="Probert I."/>
            <person name="Calteau A."/>
            <person name="Gourvil P."/>
            <person name="Marie D."/>
            <person name="Grebert T."/>
            <person name="Bouchier C."/>
            <person name="Le Panse S."/>
            <person name="Gachenot M."/>
            <person name="Rodriguez F."/>
            <person name="Garrido J.L."/>
        </authorList>
    </citation>
    <scope>NUCLEOTIDE SEQUENCE [LARGE SCALE GENOMIC DNA]</scope>
    <source>
        <strain evidence="14 15">RCC1774</strain>
    </source>
</reference>
<evidence type="ECO:0000256" key="7">
    <source>
        <dbReference type="PROSITE-ProRule" id="PRU00110"/>
    </source>
</evidence>
<dbReference type="SUPFAM" id="SSF55874">
    <property type="entry name" value="ATPase domain of HSP90 chaperone/DNA topoisomerase II/histidine kinase"/>
    <property type="match status" value="1"/>
</dbReference>
<dbReference type="EMBL" id="PQWO01000034">
    <property type="protein sequence ID" value="PZD70534.1"/>
    <property type="molecule type" value="Genomic_DNA"/>
</dbReference>
<dbReference type="SUPFAM" id="SSF47226">
    <property type="entry name" value="Histidine-containing phosphotransfer domain, HPT domain"/>
    <property type="match status" value="1"/>
</dbReference>
<keyword evidence="15" id="KW-1185">Reference proteome</keyword>
<organism evidence="14 15">
    <name type="scientific">Acaryochloris thomasi RCC1774</name>
    <dbReference type="NCBI Taxonomy" id="1764569"/>
    <lineage>
        <taxon>Bacteria</taxon>
        <taxon>Bacillati</taxon>
        <taxon>Cyanobacteriota</taxon>
        <taxon>Cyanophyceae</taxon>
        <taxon>Acaryochloridales</taxon>
        <taxon>Acaryochloridaceae</taxon>
        <taxon>Acaryochloris</taxon>
        <taxon>Acaryochloris thomasi</taxon>
    </lineage>
</organism>
<dbReference type="InterPro" id="IPR036061">
    <property type="entry name" value="CheW-like_dom_sf"/>
</dbReference>
<dbReference type="Pfam" id="PF00072">
    <property type="entry name" value="Response_reg"/>
    <property type="match status" value="1"/>
</dbReference>
<dbReference type="InterPro" id="IPR004358">
    <property type="entry name" value="Sig_transdc_His_kin-like_C"/>
</dbReference>
<keyword evidence="5" id="KW-0418">Kinase</keyword>
<feature type="domain" description="CheW-like" evidence="12">
    <location>
        <begin position="532"/>
        <end position="670"/>
    </location>
</feature>
<dbReference type="Gene3D" id="3.30.565.10">
    <property type="entry name" value="Histidine kinase-like ATPase, C-terminal domain"/>
    <property type="match status" value="1"/>
</dbReference>
<keyword evidence="4 14" id="KW-0808">Transferase</keyword>
<keyword evidence="6" id="KW-0902">Two-component regulatory system</keyword>
<dbReference type="PRINTS" id="PR00344">
    <property type="entry name" value="BCTRLSENSOR"/>
</dbReference>
<dbReference type="SMART" id="SM00387">
    <property type="entry name" value="HATPase_c"/>
    <property type="match status" value="1"/>
</dbReference>
<dbReference type="EC" id="2.7.13.3" evidence="2"/>
<evidence type="ECO:0000259" key="12">
    <source>
        <dbReference type="PROSITE" id="PS50851"/>
    </source>
</evidence>
<dbReference type="RefSeq" id="WP_110988922.1">
    <property type="nucleotide sequence ID" value="NZ_CAWNWM010000034.1"/>
</dbReference>
<evidence type="ECO:0000256" key="3">
    <source>
        <dbReference type="ARBA" id="ARBA00022553"/>
    </source>
</evidence>
<evidence type="ECO:0000256" key="5">
    <source>
        <dbReference type="ARBA" id="ARBA00022777"/>
    </source>
</evidence>
<dbReference type="SUPFAM" id="SSF50341">
    <property type="entry name" value="CheW-like"/>
    <property type="match status" value="1"/>
</dbReference>
<dbReference type="InterPro" id="IPR036890">
    <property type="entry name" value="HATPase_C_sf"/>
</dbReference>
<dbReference type="Gene3D" id="3.40.50.2300">
    <property type="match status" value="1"/>
</dbReference>
<evidence type="ECO:0000256" key="6">
    <source>
        <dbReference type="ARBA" id="ARBA00023012"/>
    </source>
</evidence>
<dbReference type="SMART" id="SM01231">
    <property type="entry name" value="H-kinase_dim"/>
    <property type="match status" value="1"/>
</dbReference>
<dbReference type="InterPro" id="IPR003594">
    <property type="entry name" value="HATPase_dom"/>
</dbReference>
<dbReference type="AlphaFoldDB" id="A0A2W1JJU7"/>
<dbReference type="Proteomes" id="UP000248857">
    <property type="component" value="Unassembled WGS sequence"/>
</dbReference>
<dbReference type="PROSITE" id="PS50110">
    <property type="entry name" value="RESPONSE_REGULATORY"/>
    <property type="match status" value="1"/>
</dbReference>
<dbReference type="InterPro" id="IPR051315">
    <property type="entry name" value="Bact_Chemotaxis_CheA"/>
</dbReference>
<evidence type="ECO:0000256" key="4">
    <source>
        <dbReference type="ARBA" id="ARBA00022679"/>
    </source>
</evidence>
<dbReference type="Pfam" id="PF02895">
    <property type="entry name" value="H-kinase_dim"/>
    <property type="match status" value="1"/>
</dbReference>
<dbReference type="OrthoDB" id="291966at2"/>
<dbReference type="Gene3D" id="1.20.120.160">
    <property type="entry name" value="HPT domain"/>
    <property type="match status" value="1"/>
</dbReference>
<comment type="caution">
    <text evidence="14">The sequence shown here is derived from an EMBL/GenBank/DDBJ whole genome shotgun (WGS) entry which is preliminary data.</text>
</comment>
<accession>A0A2W1JJU7</accession>
<dbReference type="InterPro" id="IPR036641">
    <property type="entry name" value="HPT_dom_sf"/>
</dbReference>
<dbReference type="FunFam" id="3.30.565.10:FF:000016">
    <property type="entry name" value="Chemotaxis protein CheA, putative"/>
    <property type="match status" value="1"/>
</dbReference>
<dbReference type="Pfam" id="PF01584">
    <property type="entry name" value="CheW"/>
    <property type="match status" value="1"/>
</dbReference>
<feature type="compositionally biased region" description="Polar residues" evidence="9">
    <location>
        <begin position="193"/>
        <end position="202"/>
    </location>
</feature>
<keyword evidence="3 8" id="KW-0597">Phosphoprotein</keyword>
<dbReference type="PROSITE" id="PS50851">
    <property type="entry name" value="CHEW"/>
    <property type="match status" value="1"/>
</dbReference>
<dbReference type="Gene3D" id="1.10.287.560">
    <property type="entry name" value="Histidine kinase CheA-like, homodimeric domain"/>
    <property type="match status" value="1"/>
</dbReference>
<evidence type="ECO:0000313" key="14">
    <source>
        <dbReference type="EMBL" id="PZD70534.1"/>
    </source>
</evidence>
<dbReference type="Gene3D" id="2.30.30.40">
    <property type="entry name" value="SH3 Domains"/>
    <property type="match status" value="1"/>
</dbReference>
<dbReference type="SMART" id="SM00448">
    <property type="entry name" value="REC"/>
    <property type="match status" value="1"/>
</dbReference>
<feature type="domain" description="Response regulatory" evidence="11">
    <location>
        <begin position="685"/>
        <end position="801"/>
    </location>
</feature>
<evidence type="ECO:0000259" key="13">
    <source>
        <dbReference type="PROSITE" id="PS50894"/>
    </source>
</evidence>
<dbReference type="InterPro" id="IPR011006">
    <property type="entry name" value="CheY-like_superfamily"/>
</dbReference>
<comment type="catalytic activity">
    <reaction evidence="1">
        <text>ATP + protein L-histidine = ADP + protein N-phospho-L-histidine.</text>
        <dbReference type="EC" id="2.7.13.3"/>
    </reaction>
</comment>
<dbReference type="PANTHER" id="PTHR43395:SF1">
    <property type="entry name" value="CHEMOTAXIS PROTEIN CHEA"/>
    <property type="match status" value="1"/>
</dbReference>
<gene>
    <name evidence="14" type="primary">cheA_5</name>
    <name evidence="14" type="ORF">C1752_10963</name>
</gene>
<protein>
    <recommendedName>
        <fullName evidence="2">histidine kinase</fullName>
        <ecNumber evidence="2">2.7.13.3</ecNumber>
    </recommendedName>
</protein>
<dbReference type="InterPro" id="IPR005467">
    <property type="entry name" value="His_kinase_dom"/>
</dbReference>
<proteinExistence type="predicted"/>
<evidence type="ECO:0000256" key="2">
    <source>
        <dbReference type="ARBA" id="ARBA00012438"/>
    </source>
</evidence>
<dbReference type="PANTHER" id="PTHR43395">
    <property type="entry name" value="SENSOR HISTIDINE KINASE CHEA"/>
    <property type="match status" value="1"/>
</dbReference>
<dbReference type="Pfam" id="PF02518">
    <property type="entry name" value="HATPase_c"/>
    <property type="match status" value="1"/>
</dbReference>
<feature type="region of interest" description="Disordered" evidence="9">
    <location>
        <begin position="191"/>
        <end position="225"/>
    </location>
</feature>
<evidence type="ECO:0000256" key="1">
    <source>
        <dbReference type="ARBA" id="ARBA00000085"/>
    </source>
</evidence>